<evidence type="ECO:0000313" key="10">
    <source>
        <dbReference type="EMBL" id="AFJ25369.1"/>
    </source>
</evidence>
<dbReference type="Gene3D" id="3.40.390.10">
    <property type="entry name" value="Collagenase (Catalytic Domain)"/>
    <property type="match status" value="1"/>
</dbReference>
<dbReference type="Pfam" id="PF05649">
    <property type="entry name" value="Peptidase_M13_N"/>
    <property type="match status" value="1"/>
</dbReference>
<dbReference type="InterPro" id="IPR042089">
    <property type="entry name" value="Peptidase_M13_dom_2"/>
</dbReference>
<name>I1ZJZ5_STRPA</name>
<dbReference type="Pfam" id="PF01431">
    <property type="entry name" value="Peptidase_M13"/>
    <property type="match status" value="1"/>
</dbReference>
<evidence type="ECO:0000256" key="4">
    <source>
        <dbReference type="ARBA" id="ARBA00022723"/>
    </source>
</evidence>
<dbReference type="EMBL" id="CP003122">
    <property type="protein sequence ID" value="AFJ25369.1"/>
    <property type="molecule type" value="Genomic_DNA"/>
</dbReference>
<dbReference type="HOGENOM" id="CLU_006187_7_2_9"/>
<dbReference type="Proteomes" id="UP000002865">
    <property type="component" value="Chromosome"/>
</dbReference>
<keyword evidence="3" id="KW-0645">Protease</keyword>
<keyword evidence="7" id="KW-0482">Metalloprotease</keyword>
<dbReference type="AlphaFoldDB" id="I1ZJZ5"/>
<keyword evidence="4" id="KW-0479">Metal-binding</keyword>
<dbReference type="PANTHER" id="PTHR11733">
    <property type="entry name" value="ZINC METALLOPROTEASE FAMILY M13 NEPRILYSIN-RELATED"/>
    <property type="match status" value="1"/>
</dbReference>
<evidence type="ECO:0000256" key="7">
    <source>
        <dbReference type="ARBA" id="ARBA00023049"/>
    </source>
</evidence>
<dbReference type="STRING" id="1114965.Spaf_0350"/>
<evidence type="ECO:0000313" key="11">
    <source>
        <dbReference type="Proteomes" id="UP000002865"/>
    </source>
</evidence>
<feature type="domain" description="Peptidase M13 N-terminal" evidence="9">
    <location>
        <begin position="18"/>
        <end position="397"/>
    </location>
</feature>
<dbReference type="MEROPS" id="M13.005"/>
<sequence length="644" mass="73218">MIRLLEKNESEKIMVRLQDDFYDYVNGEWAETAVIPDDKPSTGGFMDLIQDIENLMLDITGKWQRGEELPEDSILQNFVKYHKMVADFDAREAAGVAPVMPLINEIKALSSFEDYTSKLGTYELAGKPNLMPFSVSPDFMNAQMNVLWGEALGLILPDTTYYEEGNEKGPELLAVWRQMVEKLLAKFDFSEEEIKDILDKVIAADAELAKYVLSNEEKSEYNKLYHPYEWADFKALVPELPLDTFFTEVIGQTPDTIIVPEERFWKEFAPKYYSAANWETIHAKLKLSAALSWTSFLTEEIRVLSGEYSRTITGTPEARPKEKAALALAEGPYSQALGLWYAGEKFSPEAKADVEHKVATMIEVYKDRLEKADWLAPETREKAIVKLNVITPHIGYPEKLPETYAKKIIDESKTLVENAQKLAQISIEHVWSKWNQPVDRSEWHMPANMVNAYYDPQQNQIVFPAAILQAPFYDLHQSSSANYGGIGAVIAHEISHAFDTNGASFDENGSLKDWWKPEDYEAFTARTQKVIDQFEGQDSYGAKINGKLTVSENVADLGGIAAALEAAKKEEDSSAEEFFTNFARIWRMKARTEYMQLLASVDVHAPGKLRTNVQLPNFDEFFETFDVKEGDGMWRAPEDRVIIW</sequence>
<dbReference type="SUPFAM" id="SSF55486">
    <property type="entry name" value="Metalloproteases ('zincins'), catalytic domain"/>
    <property type="match status" value="1"/>
</dbReference>
<dbReference type="CDD" id="cd08662">
    <property type="entry name" value="M13"/>
    <property type="match status" value="1"/>
</dbReference>
<evidence type="ECO:0000256" key="2">
    <source>
        <dbReference type="ARBA" id="ARBA00007357"/>
    </source>
</evidence>
<keyword evidence="5" id="KW-0378">Hydrolase</keyword>
<evidence type="ECO:0000256" key="3">
    <source>
        <dbReference type="ARBA" id="ARBA00022670"/>
    </source>
</evidence>
<reference evidence="10 11" key="1">
    <citation type="journal article" date="2012" name="PLoS ONE">
        <title>Complete Genome and Transcriptomes of Streptococcus parasanguinis FW213: Phylogenic Relations and Potential Virulence Mechanisms.</title>
        <authorList>
            <person name="Geng J."/>
            <person name="Chiu C.H."/>
            <person name="Tang P."/>
            <person name="Chen Y."/>
            <person name="Shieh H.R."/>
            <person name="Hu S."/>
            <person name="Chen Y.Y."/>
        </authorList>
    </citation>
    <scope>NUCLEOTIDE SEQUENCE [LARGE SCALE GENOMIC DNA]</scope>
    <source>
        <strain evidence="10 11">FW213</strain>
    </source>
</reference>
<evidence type="ECO:0000256" key="6">
    <source>
        <dbReference type="ARBA" id="ARBA00022833"/>
    </source>
</evidence>
<dbReference type="GO" id="GO:0016485">
    <property type="term" value="P:protein processing"/>
    <property type="evidence" value="ECO:0007669"/>
    <property type="project" value="TreeGrafter"/>
</dbReference>
<dbReference type="PROSITE" id="PS51885">
    <property type="entry name" value="NEPRILYSIN"/>
    <property type="match status" value="1"/>
</dbReference>
<dbReference type="eggNOG" id="COG3590">
    <property type="taxonomic scope" value="Bacteria"/>
</dbReference>
<dbReference type="PaxDb" id="1114965-Spaf_0350"/>
<dbReference type="GO" id="GO:0004222">
    <property type="term" value="F:metalloendopeptidase activity"/>
    <property type="evidence" value="ECO:0007669"/>
    <property type="project" value="InterPro"/>
</dbReference>
<accession>I1ZJZ5</accession>
<gene>
    <name evidence="10" type="primary">pepO</name>
    <name evidence="10" type="ORF">Spaf_0350</name>
</gene>
<organism evidence="10 11">
    <name type="scientific">Streptococcus parasanguinis FW213</name>
    <dbReference type="NCBI Taxonomy" id="1114965"/>
    <lineage>
        <taxon>Bacteria</taxon>
        <taxon>Bacillati</taxon>
        <taxon>Bacillota</taxon>
        <taxon>Bacilli</taxon>
        <taxon>Lactobacillales</taxon>
        <taxon>Streptococcaceae</taxon>
        <taxon>Streptococcus</taxon>
    </lineage>
</organism>
<dbReference type="InterPro" id="IPR008753">
    <property type="entry name" value="Peptidase_M13_N"/>
</dbReference>
<comment type="cofactor">
    <cofactor evidence="1">
        <name>Zn(2+)</name>
        <dbReference type="ChEBI" id="CHEBI:29105"/>
    </cofactor>
</comment>
<comment type="similarity">
    <text evidence="2">Belongs to the peptidase M13 family.</text>
</comment>
<proteinExistence type="inferred from homology"/>
<evidence type="ECO:0000259" key="8">
    <source>
        <dbReference type="Pfam" id="PF01431"/>
    </source>
</evidence>
<evidence type="ECO:0000256" key="1">
    <source>
        <dbReference type="ARBA" id="ARBA00001947"/>
    </source>
</evidence>
<dbReference type="InterPro" id="IPR024079">
    <property type="entry name" value="MetalloPept_cat_dom_sf"/>
</dbReference>
<evidence type="ECO:0000256" key="5">
    <source>
        <dbReference type="ARBA" id="ARBA00022801"/>
    </source>
</evidence>
<dbReference type="PANTHER" id="PTHR11733:SF167">
    <property type="entry name" value="FI17812P1-RELATED"/>
    <property type="match status" value="1"/>
</dbReference>
<keyword evidence="6" id="KW-0862">Zinc</keyword>
<dbReference type="PRINTS" id="PR00786">
    <property type="entry name" value="NEPRILYSIN"/>
</dbReference>
<dbReference type="Gene3D" id="1.10.1380.10">
    <property type="entry name" value="Neutral endopeptidase , domain2"/>
    <property type="match status" value="1"/>
</dbReference>
<dbReference type="InterPro" id="IPR000718">
    <property type="entry name" value="Peptidase_M13"/>
</dbReference>
<dbReference type="PATRIC" id="fig|1114965.3.peg.337"/>
<evidence type="ECO:0000259" key="9">
    <source>
        <dbReference type="Pfam" id="PF05649"/>
    </source>
</evidence>
<dbReference type="GO" id="GO:0046872">
    <property type="term" value="F:metal ion binding"/>
    <property type="evidence" value="ECO:0007669"/>
    <property type="project" value="UniProtKB-KW"/>
</dbReference>
<protein>
    <submittedName>
        <fullName evidence="10">Endopeptidase O</fullName>
    </submittedName>
</protein>
<dbReference type="GO" id="GO:0005886">
    <property type="term" value="C:plasma membrane"/>
    <property type="evidence" value="ECO:0007669"/>
    <property type="project" value="TreeGrafter"/>
</dbReference>
<feature type="domain" description="Peptidase M13 C-terminal" evidence="8">
    <location>
        <begin position="451"/>
        <end position="641"/>
    </location>
</feature>
<dbReference type="KEGG" id="scf:Spaf_0350"/>
<dbReference type="InterPro" id="IPR018497">
    <property type="entry name" value="Peptidase_M13_C"/>
</dbReference>